<evidence type="ECO:0000313" key="3">
    <source>
        <dbReference type="Proteomes" id="UP001527882"/>
    </source>
</evidence>
<dbReference type="Proteomes" id="UP001527882">
    <property type="component" value="Unassembled WGS sequence"/>
</dbReference>
<dbReference type="EMBL" id="JAQAGZ010000009">
    <property type="protein sequence ID" value="MCZ8513652.1"/>
    <property type="molecule type" value="Genomic_DNA"/>
</dbReference>
<proteinExistence type="predicted"/>
<keyword evidence="3" id="KW-1185">Reference proteome</keyword>
<feature type="region of interest" description="Disordered" evidence="1">
    <location>
        <begin position="51"/>
        <end position="82"/>
    </location>
</feature>
<reference evidence="2 3" key="1">
    <citation type="submission" date="2022-12" db="EMBL/GenBank/DDBJ databases">
        <title>Draft genome sequence of Paenibacillus sp. dW9.</title>
        <authorList>
            <person name="Choi E.-W."/>
            <person name="Kim D.-U."/>
        </authorList>
    </citation>
    <scope>NUCLEOTIDE SEQUENCE [LARGE SCALE GENOMIC DNA]</scope>
    <source>
        <strain evidence="3">dW9</strain>
    </source>
</reference>
<evidence type="ECO:0000256" key="1">
    <source>
        <dbReference type="SAM" id="MobiDB-lite"/>
    </source>
</evidence>
<feature type="compositionally biased region" description="Basic residues" evidence="1">
    <location>
        <begin position="55"/>
        <end position="70"/>
    </location>
</feature>
<protein>
    <recommendedName>
        <fullName evidence="4">DUF2642 domain-containing protein</fullName>
    </recommendedName>
</protein>
<organism evidence="2 3">
    <name type="scientific">Paenibacillus gyeongsangnamensis</name>
    <dbReference type="NCBI Taxonomy" id="3388067"/>
    <lineage>
        <taxon>Bacteria</taxon>
        <taxon>Bacillati</taxon>
        <taxon>Bacillota</taxon>
        <taxon>Bacilli</taxon>
        <taxon>Bacillales</taxon>
        <taxon>Paenibacillaceae</taxon>
        <taxon>Paenibacillus</taxon>
    </lineage>
</organism>
<evidence type="ECO:0000313" key="2">
    <source>
        <dbReference type="EMBL" id="MCZ8513652.1"/>
    </source>
</evidence>
<gene>
    <name evidence="2" type="ORF">O9H85_14640</name>
</gene>
<name>A0ABT4QA77_9BACL</name>
<sequence>MRPIHPINAEQCRPHYGKPVCVIMKDETEFIGTLSRLENGKLILNEDTETAANRPRAKTTRIRTKKRKTVSKNSKSGQPAANILASAPSPAFGGTVALDLPTVGLLFVLD</sequence>
<accession>A0ABT4QA77</accession>
<evidence type="ECO:0008006" key="4">
    <source>
        <dbReference type="Google" id="ProtNLM"/>
    </source>
</evidence>
<dbReference type="RefSeq" id="WP_269882178.1">
    <property type="nucleotide sequence ID" value="NZ_JAQAGZ010000009.1"/>
</dbReference>
<comment type="caution">
    <text evidence="2">The sequence shown here is derived from an EMBL/GenBank/DDBJ whole genome shotgun (WGS) entry which is preliminary data.</text>
</comment>